<proteinExistence type="predicted"/>
<evidence type="ECO:0000259" key="1">
    <source>
        <dbReference type="Pfam" id="PF00144"/>
    </source>
</evidence>
<protein>
    <recommendedName>
        <fullName evidence="1">Beta-lactamase-related domain-containing protein</fullName>
    </recommendedName>
</protein>
<dbReference type="InterPro" id="IPR001466">
    <property type="entry name" value="Beta-lactam-related"/>
</dbReference>
<evidence type="ECO:0000313" key="2">
    <source>
        <dbReference type="EMBL" id="CAA9587346.1"/>
    </source>
</evidence>
<dbReference type="EMBL" id="CADCWN010000326">
    <property type="protein sequence ID" value="CAA9587346.1"/>
    <property type="molecule type" value="Genomic_DNA"/>
</dbReference>
<name>A0A6J4VS52_9BACT</name>
<feature type="domain" description="Beta-lactamase-related" evidence="1">
    <location>
        <begin position="3"/>
        <end position="50"/>
    </location>
</feature>
<reference evidence="2" key="1">
    <citation type="submission" date="2020-02" db="EMBL/GenBank/DDBJ databases">
        <authorList>
            <person name="Meier V. D."/>
        </authorList>
    </citation>
    <scope>NUCLEOTIDE SEQUENCE</scope>
    <source>
        <strain evidence="2">AVDCRST_MAG18</strain>
    </source>
</reference>
<dbReference type="InterPro" id="IPR012338">
    <property type="entry name" value="Beta-lactam/transpept-like"/>
</dbReference>
<gene>
    <name evidence="2" type="ORF">AVDCRST_MAG18-4100</name>
</gene>
<accession>A0A6J4VS52</accession>
<dbReference type="SUPFAM" id="SSF56601">
    <property type="entry name" value="beta-lactamase/transpeptidase-like"/>
    <property type="match status" value="1"/>
</dbReference>
<dbReference type="Pfam" id="PF00144">
    <property type="entry name" value="Beta-lactamase"/>
    <property type="match status" value="1"/>
</dbReference>
<dbReference type="Gene3D" id="3.40.710.10">
    <property type="entry name" value="DD-peptidase/beta-lactamase superfamily"/>
    <property type="match status" value="1"/>
</dbReference>
<organism evidence="2">
    <name type="scientific">uncultured Thermomicrobiales bacterium</name>
    <dbReference type="NCBI Taxonomy" id="1645740"/>
    <lineage>
        <taxon>Bacteria</taxon>
        <taxon>Pseudomonadati</taxon>
        <taxon>Thermomicrobiota</taxon>
        <taxon>Thermomicrobia</taxon>
        <taxon>Thermomicrobiales</taxon>
        <taxon>environmental samples</taxon>
    </lineage>
</organism>
<sequence>MTNVDHPPEVDPDILFQIGSTTKTVTVTAAMRLVEAGKLDLDTTMRASWGVNLRDQVRTGSPTVAVHGVYAHPDPDAQPDSDY</sequence>
<dbReference type="AlphaFoldDB" id="A0A6J4VS52"/>